<dbReference type="InterPro" id="IPR035999">
    <property type="entry name" value="Sec7_dom_sf"/>
</dbReference>
<feature type="domain" description="SEC7" evidence="1">
    <location>
        <begin position="5"/>
        <end position="165"/>
    </location>
</feature>
<organism evidence="2 3">
    <name type="scientific">Daedalea quercina L-15889</name>
    <dbReference type="NCBI Taxonomy" id="1314783"/>
    <lineage>
        <taxon>Eukaryota</taxon>
        <taxon>Fungi</taxon>
        <taxon>Dikarya</taxon>
        <taxon>Basidiomycota</taxon>
        <taxon>Agaricomycotina</taxon>
        <taxon>Agaricomycetes</taxon>
        <taxon>Polyporales</taxon>
        <taxon>Fomitopsis</taxon>
    </lineage>
</organism>
<dbReference type="STRING" id="1314783.A0A165U0F2"/>
<dbReference type="GO" id="GO:0005085">
    <property type="term" value="F:guanyl-nucleotide exchange factor activity"/>
    <property type="evidence" value="ECO:0007669"/>
    <property type="project" value="InterPro"/>
</dbReference>
<sequence>MAICTVAIVKPHKKLVLTGTARFNAKLKMGISFLKEHEHIYTDPDEPRSLSLARFLKNSARMDKRLRTFTSLLDFKDEFVAEAMRELLETFRLPGSESQQINRIVESFSEIYFATGHAEAKSQHAVYVLAYSIIILLNSDQRRTKYEMTINDYKLNLQGVSDASDSRKSIWYASM</sequence>
<accession>A0A165U0F2</accession>
<dbReference type="Proteomes" id="UP000076727">
    <property type="component" value="Unassembled WGS sequence"/>
</dbReference>
<dbReference type="GO" id="GO:0005737">
    <property type="term" value="C:cytoplasm"/>
    <property type="evidence" value="ECO:0007669"/>
    <property type="project" value="UniProtKB-ARBA"/>
</dbReference>
<gene>
    <name evidence="2" type="ORF">DAEQUDRAFT_761642</name>
</gene>
<dbReference type="EMBL" id="KV429034">
    <property type="protein sequence ID" value="KZT74211.1"/>
    <property type="molecule type" value="Genomic_DNA"/>
</dbReference>
<dbReference type="GO" id="GO:0032012">
    <property type="term" value="P:regulation of ARF protein signal transduction"/>
    <property type="evidence" value="ECO:0007669"/>
    <property type="project" value="InterPro"/>
</dbReference>
<dbReference type="Pfam" id="PF01369">
    <property type="entry name" value="Sec7"/>
    <property type="match status" value="1"/>
</dbReference>
<dbReference type="PROSITE" id="PS50190">
    <property type="entry name" value="SEC7"/>
    <property type="match status" value="1"/>
</dbReference>
<proteinExistence type="predicted"/>
<dbReference type="Gene3D" id="1.10.220.20">
    <property type="match status" value="1"/>
</dbReference>
<dbReference type="Gene3D" id="1.10.1000.11">
    <property type="entry name" value="Arf Nucleotide-binding Site Opener,domain 2"/>
    <property type="match status" value="1"/>
</dbReference>
<dbReference type="SMART" id="SM00222">
    <property type="entry name" value="Sec7"/>
    <property type="match status" value="1"/>
</dbReference>
<name>A0A165U0F2_9APHY</name>
<dbReference type="OrthoDB" id="3238530at2759"/>
<dbReference type="InterPro" id="IPR000904">
    <property type="entry name" value="Sec7_dom"/>
</dbReference>
<evidence type="ECO:0000259" key="1">
    <source>
        <dbReference type="PROSITE" id="PS50190"/>
    </source>
</evidence>
<dbReference type="GO" id="GO:0012505">
    <property type="term" value="C:endomembrane system"/>
    <property type="evidence" value="ECO:0007669"/>
    <property type="project" value="UniProtKB-ARBA"/>
</dbReference>
<dbReference type="AlphaFoldDB" id="A0A165U0F2"/>
<evidence type="ECO:0000313" key="3">
    <source>
        <dbReference type="Proteomes" id="UP000076727"/>
    </source>
</evidence>
<dbReference type="InterPro" id="IPR023394">
    <property type="entry name" value="Sec7_C_sf"/>
</dbReference>
<dbReference type="PANTHER" id="PTHR10663:SF388">
    <property type="entry name" value="GOLGI-SPECIFIC BREFELDIN A-RESISTANCE GUANINE NUCLEOTIDE EXCHANGE FACTOR 1"/>
    <property type="match status" value="1"/>
</dbReference>
<dbReference type="SUPFAM" id="SSF48425">
    <property type="entry name" value="Sec7 domain"/>
    <property type="match status" value="1"/>
</dbReference>
<protein>
    <submittedName>
        <fullName evidence="2">SEC7-like protein</fullName>
    </submittedName>
</protein>
<keyword evidence="3" id="KW-1185">Reference proteome</keyword>
<reference evidence="2 3" key="1">
    <citation type="journal article" date="2016" name="Mol. Biol. Evol.">
        <title>Comparative Genomics of Early-Diverging Mushroom-Forming Fungi Provides Insights into the Origins of Lignocellulose Decay Capabilities.</title>
        <authorList>
            <person name="Nagy L.G."/>
            <person name="Riley R."/>
            <person name="Tritt A."/>
            <person name="Adam C."/>
            <person name="Daum C."/>
            <person name="Floudas D."/>
            <person name="Sun H."/>
            <person name="Yadav J.S."/>
            <person name="Pangilinan J."/>
            <person name="Larsson K.H."/>
            <person name="Matsuura K."/>
            <person name="Barry K."/>
            <person name="Labutti K."/>
            <person name="Kuo R."/>
            <person name="Ohm R.A."/>
            <person name="Bhattacharya S.S."/>
            <person name="Shirouzu T."/>
            <person name="Yoshinaga Y."/>
            <person name="Martin F.M."/>
            <person name="Grigoriev I.V."/>
            <person name="Hibbett D.S."/>
        </authorList>
    </citation>
    <scope>NUCLEOTIDE SEQUENCE [LARGE SCALE GENOMIC DNA]</scope>
    <source>
        <strain evidence="2 3">L-15889</strain>
    </source>
</reference>
<dbReference type="GO" id="GO:0016192">
    <property type="term" value="P:vesicle-mediated transport"/>
    <property type="evidence" value="ECO:0007669"/>
    <property type="project" value="UniProtKB-ARBA"/>
</dbReference>
<dbReference type="PANTHER" id="PTHR10663">
    <property type="entry name" value="GUANYL-NUCLEOTIDE EXCHANGE FACTOR"/>
    <property type="match status" value="1"/>
</dbReference>
<evidence type="ECO:0000313" key="2">
    <source>
        <dbReference type="EMBL" id="KZT74211.1"/>
    </source>
</evidence>